<evidence type="ECO:0008006" key="4">
    <source>
        <dbReference type="Google" id="ProtNLM"/>
    </source>
</evidence>
<protein>
    <recommendedName>
        <fullName evidence="4">DJ-1/PfpI domain protein</fullName>
    </recommendedName>
</protein>
<proteinExistence type="predicted"/>
<keyword evidence="1" id="KW-1133">Transmembrane helix</keyword>
<dbReference type="Gene3D" id="3.40.50.880">
    <property type="match status" value="1"/>
</dbReference>
<name>N1VZ80_9LEPT</name>
<organism evidence="2 3">
    <name type="scientific">Leptospira terpstrae serovar Hualin str. LT 11-33 = ATCC 700639</name>
    <dbReference type="NCBI Taxonomy" id="1257025"/>
    <lineage>
        <taxon>Bacteria</taxon>
        <taxon>Pseudomonadati</taxon>
        <taxon>Spirochaetota</taxon>
        <taxon>Spirochaetia</taxon>
        <taxon>Leptospirales</taxon>
        <taxon>Leptospiraceae</taxon>
        <taxon>Leptospira</taxon>
    </lineage>
</organism>
<gene>
    <name evidence="2" type="ORF">LEP1GSC203_0539</name>
</gene>
<keyword evidence="1" id="KW-0812">Transmembrane</keyword>
<comment type="caution">
    <text evidence="2">The sequence shown here is derived from an EMBL/GenBank/DDBJ whole genome shotgun (WGS) entry which is preliminary data.</text>
</comment>
<accession>N1VZ80</accession>
<keyword evidence="3" id="KW-1185">Reference proteome</keyword>
<feature type="transmembrane region" description="Helical" evidence="1">
    <location>
        <begin position="34"/>
        <end position="54"/>
    </location>
</feature>
<dbReference type="STRING" id="1257025.LEP1GSC203_0539"/>
<evidence type="ECO:0000256" key="1">
    <source>
        <dbReference type="SAM" id="Phobius"/>
    </source>
</evidence>
<dbReference type="InterPro" id="IPR029062">
    <property type="entry name" value="Class_I_gatase-like"/>
</dbReference>
<dbReference type="AlphaFoldDB" id="N1VZ80"/>
<dbReference type="EMBL" id="AOGW02000011">
    <property type="protein sequence ID" value="EMY60731.1"/>
    <property type="molecule type" value="Genomic_DNA"/>
</dbReference>
<sequence>MTTTYNHIGSLRQKQLQELGAIVQNKPIVLDQNLITSGSLATAIGVALVLLEMLTTKENSNHIKEMMGF</sequence>
<evidence type="ECO:0000313" key="3">
    <source>
        <dbReference type="Proteomes" id="UP000012371"/>
    </source>
</evidence>
<dbReference type="RefSeq" id="WP_002974588.1">
    <property type="nucleotide sequence ID" value="NZ_AOGW02000011.1"/>
</dbReference>
<dbReference type="Proteomes" id="UP000012371">
    <property type="component" value="Unassembled WGS sequence"/>
</dbReference>
<dbReference type="SUPFAM" id="SSF52317">
    <property type="entry name" value="Class I glutamine amidotransferase-like"/>
    <property type="match status" value="1"/>
</dbReference>
<reference evidence="2" key="1">
    <citation type="submission" date="2013-03" db="EMBL/GenBank/DDBJ databases">
        <authorList>
            <person name="Harkins D.M."/>
            <person name="Durkin A.S."/>
            <person name="Brinkac L.M."/>
            <person name="Haft D.H."/>
            <person name="Selengut J.D."/>
            <person name="Sanka R."/>
            <person name="DePew J."/>
            <person name="Purushe J."/>
            <person name="Hartskeerl R.A."/>
            <person name="Ahmed A."/>
            <person name="van der Linden H."/>
            <person name="Goris M.G.A."/>
            <person name="Vinetz J.M."/>
            <person name="Sutton G.G."/>
            <person name="Nierman W.C."/>
            <person name="Fouts D.E."/>
        </authorList>
    </citation>
    <scope>NUCLEOTIDE SEQUENCE [LARGE SCALE GENOMIC DNA]</scope>
    <source>
        <strain evidence="2">LT 11-33</strain>
    </source>
</reference>
<keyword evidence="1" id="KW-0472">Membrane</keyword>
<evidence type="ECO:0000313" key="2">
    <source>
        <dbReference type="EMBL" id="EMY60731.1"/>
    </source>
</evidence>